<gene>
    <name evidence="15" type="ORF">F0562_010741</name>
</gene>
<evidence type="ECO:0000256" key="4">
    <source>
        <dbReference type="ARBA" id="ARBA00010617"/>
    </source>
</evidence>
<dbReference type="PANTHER" id="PTHR47944">
    <property type="entry name" value="CYTOCHROME P450 98A9"/>
    <property type="match status" value="1"/>
</dbReference>
<keyword evidence="8" id="KW-1133">Transmembrane helix</keyword>
<evidence type="ECO:0000256" key="14">
    <source>
        <dbReference type="RuleBase" id="RU000461"/>
    </source>
</evidence>
<reference evidence="15 16" key="1">
    <citation type="submission" date="2019-09" db="EMBL/GenBank/DDBJ databases">
        <title>A chromosome-level genome assembly of the Chinese tupelo Nyssa sinensis.</title>
        <authorList>
            <person name="Yang X."/>
            <person name="Kang M."/>
            <person name="Yang Y."/>
            <person name="Xiong H."/>
            <person name="Wang M."/>
            <person name="Zhang Z."/>
            <person name="Wang Z."/>
            <person name="Wu H."/>
            <person name="Ma T."/>
            <person name="Liu J."/>
            <person name="Xi Z."/>
        </authorList>
    </citation>
    <scope>NUCLEOTIDE SEQUENCE [LARGE SCALE GENOMIC DNA]</scope>
    <source>
        <strain evidence="15">J267</strain>
        <tissue evidence="15">Leaf</tissue>
    </source>
</reference>
<evidence type="ECO:0000313" key="15">
    <source>
        <dbReference type="EMBL" id="KAA8524318.1"/>
    </source>
</evidence>
<dbReference type="EMBL" id="CM018047">
    <property type="protein sequence ID" value="KAA8524318.1"/>
    <property type="molecule type" value="Genomic_DNA"/>
</dbReference>
<dbReference type="FunFam" id="1.10.630.10:FF:000097">
    <property type="entry name" value="Cytochrome P-450 19"/>
    <property type="match status" value="1"/>
</dbReference>
<keyword evidence="11 14" id="KW-0503">Monooxygenase</keyword>
<dbReference type="PANTHER" id="PTHR47944:SF4">
    <property type="entry name" value="OS09G0441700 PROTEIN"/>
    <property type="match status" value="1"/>
</dbReference>
<keyword evidence="9 14" id="KW-0560">Oxidoreductase</keyword>
<keyword evidence="7 13" id="KW-0479">Metal-binding</keyword>
<evidence type="ECO:0000256" key="9">
    <source>
        <dbReference type="ARBA" id="ARBA00023002"/>
    </source>
</evidence>
<keyword evidence="16" id="KW-1185">Reference proteome</keyword>
<evidence type="ECO:0000256" key="2">
    <source>
        <dbReference type="ARBA" id="ARBA00004167"/>
    </source>
</evidence>
<dbReference type="GO" id="GO:0005506">
    <property type="term" value="F:iron ion binding"/>
    <property type="evidence" value="ECO:0007669"/>
    <property type="project" value="InterPro"/>
</dbReference>
<comment type="cofactor">
    <cofactor evidence="1 13">
        <name>heme</name>
        <dbReference type="ChEBI" id="CHEBI:30413"/>
    </cofactor>
</comment>
<dbReference type="GO" id="GO:0004497">
    <property type="term" value="F:monooxygenase activity"/>
    <property type="evidence" value="ECO:0007669"/>
    <property type="project" value="UniProtKB-KW"/>
</dbReference>
<dbReference type="OrthoDB" id="2789670at2759"/>
<evidence type="ECO:0000256" key="10">
    <source>
        <dbReference type="ARBA" id="ARBA00023004"/>
    </source>
</evidence>
<dbReference type="GO" id="GO:0044550">
    <property type="term" value="P:secondary metabolite biosynthetic process"/>
    <property type="evidence" value="ECO:0007669"/>
    <property type="project" value="UniProtKB-ARBA"/>
</dbReference>
<accession>A0A5J5A2U4</accession>
<dbReference type="PRINTS" id="PR00463">
    <property type="entry name" value="EP450I"/>
</dbReference>
<dbReference type="GO" id="GO:0016705">
    <property type="term" value="F:oxidoreductase activity, acting on paired donors, with incorporation or reduction of molecular oxygen"/>
    <property type="evidence" value="ECO:0007669"/>
    <property type="project" value="InterPro"/>
</dbReference>
<dbReference type="CDD" id="cd20618">
    <property type="entry name" value="CYP71_clan"/>
    <property type="match status" value="1"/>
</dbReference>
<keyword evidence="12" id="KW-0472">Membrane</keyword>
<keyword evidence="6" id="KW-0812">Transmembrane</keyword>
<dbReference type="InterPro" id="IPR036396">
    <property type="entry name" value="Cyt_P450_sf"/>
</dbReference>
<evidence type="ECO:0000256" key="1">
    <source>
        <dbReference type="ARBA" id="ARBA00001971"/>
    </source>
</evidence>
<evidence type="ECO:0000256" key="13">
    <source>
        <dbReference type="PIRSR" id="PIRSR602401-1"/>
    </source>
</evidence>
<dbReference type="Pfam" id="PF00067">
    <property type="entry name" value="p450"/>
    <property type="match status" value="1"/>
</dbReference>
<evidence type="ECO:0000313" key="16">
    <source>
        <dbReference type="Proteomes" id="UP000325577"/>
    </source>
</evidence>
<comment type="pathway">
    <text evidence="3">Alkaloid biosynthesis.</text>
</comment>
<evidence type="ECO:0000256" key="11">
    <source>
        <dbReference type="ARBA" id="ARBA00023033"/>
    </source>
</evidence>
<dbReference type="PRINTS" id="PR00385">
    <property type="entry name" value="P450"/>
</dbReference>
<name>A0A5J5A2U4_9ASTE</name>
<evidence type="ECO:0000256" key="3">
    <source>
        <dbReference type="ARBA" id="ARBA00004913"/>
    </source>
</evidence>
<dbReference type="InterPro" id="IPR001128">
    <property type="entry name" value="Cyt_P450"/>
</dbReference>
<proteinExistence type="inferred from homology"/>
<protein>
    <submittedName>
        <fullName evidence="15">Uncharacterized protein</fullName>
    </submittedName>
</protein>
<evidence type="ECO:0000256" key="8">
    <source>
        <dbReference type="ARBA" id="ARBA00022989"/>
    </source>
</evidence>
<dbReference type="GO" id="GO:0016020">
    <property type="term" value="C:membrane"/>
    <property type="evidence" value="ECO:0007669"/>
    <property type="project" value="UniProtKB-SubCell"/>
</dbReference>
<dbReference type="PROSITE" id="PS00086">
    <property type="entry name" value="CYTOCHROME_P450"/>
    <property type="match status" value="1"/>
</dbReference>
<evidence type="ECO:0000256" key="6">
    <source>
        <dbReference type="ARBA" id="ARBA00022692"/>
    </source>
</evidence>
<dbReference type="InterPro" id="IPR002401">
    <property type="entry name" value="Cyt_P450_E_grp-I"/>
</dbReference>
<comment type="similarity">
    <text evidence="4 14">Belongs to the cytochrome P450 family.</text>
</comment>
<keyword evidence="5 13" id="KW-0349">Heme</keyword>
<dbReference type="AlphaFoldDB" id="A0A5J5A2U4"/>
<dbReference type="GO" id="GO:0020037">
    <property type="term" value="F:heme binding"/>
    <property type="evidence" value="ECO:0007669"/>
    <property type="project" value="InterPro"/>
</dbReference>
<feature type="binding site" description="axial binding residue" evidence="13">
    <location>
        <position position="446"/>
    </location>
    <ligand>
        <name>heme</name>
        <dbReference type="ChEBI" id="CHEBI:30413"/>
    </ligand>
    <ligandPart>
        <name>Fe</name>
        <dbReference type="ChEBI" id="CHEBI:18248"/>
    </ligandPart>
</feature>
<organism evidence="15 16">
    <name type="scientific">Nyssa sinensis</name>
    <dbReference type="NCBI Taxonomy" id="561372"/>
    <lineage>
        <taxon>Eukaryota</taxon>
        <taxon>Viridiplantae</taxon>
        <taxon>Streptophyta</taxon>
        <taxon>Embryophyta</taxon>
        <taxon>Tracheophyta</taxon>
        <taxon>Spermatophyta</taxon>
        <taxon>Magnoliopsida</taxon>
        <taxon>eudicotyledons</taxon>
        <taxon>Gunneridae</taxon>
        <taxon>Pentapetalae</taxon>
        <taxon>asterids</taxon>
        <taxon>Cornales</taxon>
        <taxon>Nyssaceae</taxon>
        <taxon>Nyssa</taxon>
    </lineage>
</organism>
<dbReference type="SUPFAM" id="SSF48264">
    <property type="entry name" value="Cytochrome P450"/>
    <property type="match status" value="1"/>
</dbReference>
<sequence>MASLICMVMGSLLLFKIFCDLFNRQRQRQLKLPPGPKAWPIIGNLNLIYPFFHLSIHGLALKYGPIMHLRLGCHSAIIVSSVDMAKQFLKIHDRNFSYRPKSMAGKYLFYDYCNITFSPYGPYWCQIRKICQEELFSSSQLQLHQCICAQEVKSLVGFLFVNAGKLIVIKHHISTAGFNMICRMVAGQKYPNQSLVEKGIVGSDELPKMLDELFLLTGVLNIGDLVPWINFLDLQGYVKRMKNLRKKFDKLLDHIIDDIKTTRRVQGDSKIRTMVDALFDLLEEPNPEFCFTRKHIKAVLQDMIGGIETSTAVTEWAISELLRNHQSLEKAREELEMVIGNERWVEEKDVPQLPYMEAIVKETMRLHPVGPMLAPRISNEHCNIAGYDIPAKTRVFINVLAIVRSPTVWESPENFIPERFLDGGENIDVIGQHFELLPFGSGRRMCPAYNLGMKAVILTLANLLHGFEWKLPEKMQACELNMEEVVGLTMPRKVPLALVAQPRLPNHVYHF</sequence>
<dbReference type="InterPro" id="IPR017972">
    <property type="entry name" value="Cyt_P450_CS"/>
</dbReference>
<evidence type="ECO:0000256" key="5">
    <source>
        <dbReference type="ARBA" id="ARBA00022617"/>
    </source>
</evidence>
<comment type="subcellular location">
    <subcellularLocation>
        <location evidence="2">Membrane</location>
        <topology evidence="2">Single-pass membrane protein</topology>
    </subcellularLocation>
</comment>
<keyword evidence="10 13" id="KW-0408">Iron</keyword>
<evidence type="ECO:0000256" key="12">
    <source>
        <dbReference type="ARBA" id="ARBA00023136"/>
    </source>
</evidence>
<dbReference type="Proteomes" id="UP000325577">
    <property type="component" value="Linkage Group LG4"/>
</dbReference>
<evidence type="ECO:0000256" key="7">
    <source>
        <dbReference type="ARBA" id="ARBA00022723"/>
    </source>
</evidence>
<dbReference type="Gene3D" id="1.10.630.10">
    <property type="entry name" value="Cytochrome P450"/>
    <property type="match status" value="1"/>
</dbReference>